<comment type="caution">
    <text evidence="4">The sequence shown here is derived from an EMBL/GenBank/DDBJ whole genome shotgun (WGS) entry which is preliminary data.</text>
</comment>
<dbReference type="SUPFAM" id="SSF47336">
    <property type="entry name" value="ACP-like"/>
    <property type="match status" value="1"/>
</dbReference>
<dbReference type="InterPro" id="IPR042099">
    <property type="entry name" value="ANL_N_sf"/>
</dbReference>
<dbReference type="Pfam" id="PF00550">
    <property type="entry name" value="PP-binding"/>
    <property type="match status" value="1"/>
</dbReference>
<dbReference type="InterPro" id="IPR020845">
    <property type="entry name" value="AMP-binding_CS"/>
</dbReference>
<dbReference type="InterPro" id="IPR013120">
    <property type="entry name" value="FAR_NAD-bd"/>
</dbReference>
<dbReference type="InterPro" id="IPR051414">
    <property type="entry name" value="Adenylate-forming_Reductase"/>
</dbReference>
<dbReference type="Pfam" id="PF00501">
    <property type="entry name" value="AMP-binding"/>
    <property type="match status" value="1"/>
</dbReference>
<evidence type="ECO:0000313" key="5">
    <source>
        <dbReference type="Proteomes" id="UP000664132"/>
    </source>
</evidence>
<gene>
    <name evidence="4" type="ORF">IFR04_004809</name>
</gene>
<dbReference type="OrthoDB" id="429813at2759"/>
<keyword evidence="1" id="KW-0596">Phosphopantetheine</keyword>
<dbReference type="Pfam" id="PF07993">
    <property type="entry name" value="NAD_binding_4"/>
    <property type="match status" value="1"/>
</dbReference>
<name>A0A8H7WC23_9HELO</name>
<dbReference type="Proteomes" id="UP000664132">
    <property type="component" value="Unassembled WGS sequence"/>
</dbReference>
<evidence type="ECO:0000259" key="3">
    <source>
        <dbReference type="PROSITE" id="PS50075"/>
    </source>
</evidence>
<evidence type="ECO:0000256" key="1">
    <source>
        <dbReference type="ARBA" id="ARBA00022450"/>
    </source>
</evidence>
<accession>A0A8H7WC23</accession>
<dbReference type="PROSITE" id="PS50075">
    <property type="entry name" value="CARRIER"/>
    <property type="match status" value="1"/>
</dbReference>
<dbReference type="AlphaFoldDB" id="A0A8H7WC23"/>
<keyword evidence="2" id="KW-0597">Phosphoprotein</keyword>
<protein>
    <recommendedName>
        <fullName evidence="3">Carrier domain-containing protein</fullName>
    </recommendedName>
</protein>
<dbReference type="InterPro" id="IPR036736">
    <property type="entry name" value="ACP-like_sf"/>
</dbReference>
<dbReference type="PANTHER" id="PTHR43439:SF2">
    <property type="entry name" value="ENZYME, PUTATIVE (JCVI)-RELATED"/>
    <property type="match status" value="1"/>
</dbReference>
<dbReference type="Gene3D" id="3.40.50.720">
    <property type="entry name" value="NAD(P)-binding Rossmann-like Domain"/>
    <property type="match status" value="1"/>
</dbReference>
<reference evidence="4" key="1">
    <citation type="submission" date="2021-02" db="EMBL/GenBank/DDBJ databases">
        <title>Genome sequence Cadophora malorum strain M34.</title>
        <authorList>
            <person name="Stefanovic E."/>
            <person name="Vu D."/>
            <person name="Scully C."/>
            <person name="Dijksterhuis J."/>
            <person name="Roader J."/>
            <person name="Houbraken J."/>
        </authorList>
    </citation>
    <scope>NUCLEOTIDE SEQUENCE</scope>
    <source>
        <strain evidence="4">M34</strain>
    </source>
</reference>
<dbReference type="PANTHER" id="PTHR43439">
    <property type="entry name" value="PHENYLACETATE-COENZYME A LIGASE"/>
    <property type="match status" value="1"/>
</dbReference>
<dbReference type="InterPro" id="IPR009081">
    <property type="entry name" value="PP-bd_ACP"/>
</dbReference>
<sequence length="1082" mass="119219">MVDSEAAEMAESEHRVPHGRRLIPTTIDHLAQTTPEKLFACIPKTSNLLDGYRDVTYRDLARGIDRAAGWIEDRFGVEGEGLFGTIAYVGVFDLRYFLFMAGAGKVGYKTLLPSPRNTLEGQLSLFNATHCKALLISEGFPIPSDLINASELQPITVPSLDSFLEKDGDVKHYHFNRTFEEAEHEPFTVLHTSGSTGLPKPVVLKHGWFSTMDAVQEMPLMPGGERPLWMASQNKRMFASLPPFHAAGVNLLLQSPVWYGAVCIWPPSNLPMSGLLADEVLSATPVDVAFFVPSVLEEMCQIASSVAKLKKLSGIGFGGGPMNPAVGALLQNDVPLLHLIGSTEICIHPIYERADEDWLYFHYNPELKGVEFRPLGDGTFEQIVVRHPSTDRFHSLWYTFPEINEFPMNDLYKPHPSKPNTWQFLGRADDVIVFSNGEKLNPTTMESTLRSHPDIMGALVVGQGQFSPASIIELKPEVAEKLKTAEEKTTYVETEIWKVVVEANKHAPAHGQLERDMIILSVPSKPFGRAGKGTILRPSTIENYEPEIEELYRRNGEGALDVARIDLAQDSESIEGAVGVLIGSVIDSKSTPGRDMDFFAAGMDSLHVMSAVKHLKAALAGTSSDEINTRLIYANPTVATLAAALKTMRMSDGAQVSSLTREQIMKTTLEDFLNQLPASSTKPNLHSASEMMTIMLTGSTGSLGSYLLHTLLSSPKVAKVYCLNRREDAAELQSTSNAKKGLISTWGEKVEFLRGELSKESLGLELKDYERLKQNVTVVIHNQWNVNFNLALPSFRPHIAGVLNLTKFSASATFSPPITFISSIGTVTNYPSLYDEPRIPEVPFHDPNIAAEAGYSESKWIAERLLQEAGKRGVGSNILRVGQIAGPVENGTKERGEWNRNEWFPSLISSSKLLQFLPNELPGHSEVAFIPVDTLSNIICEILEADISVPNTQDPASTSAPTKIFHLANPVPSNWSSLLPAITEDLSTNSIDSTEIAKPVEVIPFADWFAKLETSAKQDVDAEASPATKLLPFYQSMRDGAKEIKLDTTKSMQMSETLRGLKPVGKEWMEIWLKQWERARGG</sequence>
<dbReference type="InterPro" id="IPR036291">
    <property type="entry name" value="NAD(P)-bd_dom_sf"/>
</dbReference>
<proteinExistence type="predicted"/>
<dbReference type="SUPFAM" id="SSF51735">
    <property type="entry name" value="NAD(P)-binding Rossmann-fold domains"/>
    <property type="match status" value="1"/>
</dbReference>
<dbReference type="PROSITE" id="PS00455">
    <property type="entry name" value="AMP_BINDING"/>
    <property type="match status" value="1"/>
</dbReference>
<evidence type="ECO:0000313" key="4">
    <source>
        <dbReference type="EMBL" id="KAG4422068.1"/>
    </source>
</evidence>
<evidence type="ECO:0000256" key="2">
    <source>
        <dbReference type="ARBA" id="ARBA00022553"/>
    </source>
</evidence>
<organism evidence="4 5">
    <name type="scientific">Cadophora malorum</name>
    <dbReference type="NCBI Taxonomy" id="108018"/>
    <lineage>
        <taxon>Eukaryota</taxon>
        <taxon>Fungi</taxon>
        <taxon>Dikarya</taxon>
        <taxon>Ascomycota</taxon>
        <taxon>Pezizomycotina</taxon>
        <taxon>Leotiomycetes</taxon>
        <taxon>Helotiales</taxon>
        <taxon>Ploettnerulaceae</taxon>
        <taxon>Cadophora</taxon>
    </lineage>
</organism>
<dbReference type="EMBL" id="JAFJYH010000055">
    <property type="protein sequence ID" value="KAG4422068.1"/>
    <property type="molecule type" value="Genomic_DNA"/>
</dbReference>
<dbReference type="Pfam" id="PF23562">
    <property type="entry name" value="AMP-binding_C_3"/>
    <property type="match status" value="1"/>
</dbReference>
<feature type="domain" description="Carrier" evidence="3">
    <location>
        <begin position="569"/>
        <end position="649"/>
    </location>
</feature>
<dbReference type="Gene3D" id="3.40.50.12780">
    <property type="entry name" value="N-terminal domain of ligase-like"/>
    <property type="match status" value="1"/>
</dbReference>
<dbReference type="InterPro" id="IPR000873">
    <property type="entry name" value="AMP-dep_synth/lig_dom"/>
</dbReference>
<keyword evidence="5" id="KW-1185">Reference proteome</keyword>
<dbReference type="Gene3D" id="1.10.1200.10">
    <property type="entry name" value="ACP-like"/>
    <property type="match status" value="1"/>
</dbReference>
<dbReference type="SUPFAM" id="SSF56801">
    <property type="entry name" value="Acetyl-CoA synthetase-like"/>
    <property type="match status" value="1"/>
</dbReference>